<gene>
    <name evidence="2" type="ORF">SRO942_LOCUS42694</name>
</gene>
<name>A0A8S2WTL5_9BILA</name>
<sequence length="594" mass="68475">MQLKKAIKVMNTIMHIYGDPTAVRTNDFIQQLITVKDTLRFDIDKCLNDENVMKDNDDKMELDSVDELLHSSDAIIHQSPFNTEMRKRISLMDKHLNKSTKFNNITNSNFSRRIVLLYYRWFAYLPLFSCLLSDFKERYAKDKQVTVTDKTLGRGRLSNAVAESYFQIIKESILQNKRRLRPADALIKINQSTLARLKAGRYGVSQKASTRKARPVDVLIPEVWRKRRTQSRGAYFRKTPGEDKHPGLKVRRSKSDDTLQHKTKTNSLDSLTDSHLSDDDKLLINSESDNSWNHNNNNVSGNNNMNIKNVLNIDDNDEILNTSVKSYDNQLPPLLNDHESEMNFNDTDMKDDIFPVLQPLVIKAALSTLSLNSTDSPTTETRRSSRQCTIPKQYNDYDMPARSSSTLALSPKRTASSLTVTSLSNRSSSDNSLNHKPRPPPTKKNQKRQKIKESPKQWPKSEHPCTALIEKVTIPWPKYSIKNAIFNGTKYSVINTCSLDSALFILYYAYVSYSSQFRALFDRETKPIYCNLRKTFQLVESDGWDTARLYWLNIHKRLNSPTANGNNQYNLFGTVDENVFRYVRTMQEYENPSE</sequence>
<feature type="compositionally biased region" description="Basic and acidic residues" evidence="1">
    <location>
        <begin position="451"/>
        <end position="462"/>
    </location>
</feature>
<dbReference type="Proteomes" id="UP000681722">
    <property type="component" value="Unassembled WGS sequence"/>
</dbReference>
<feature type="compositionally biased region" description="Low complexity" evidence="1">
    <location>
        <begin position="416"/>
        <end position="434"/>
    </location>
</feature>
<evidence type="ECO:0000313" key="2">
    <source>
        <dbReference type="EMBL" id="CAF4459948.1"/>
    </source>
</evidence>
<organism evidence="2 3">
    <name type="scientific">Didymodactylos carnosus</name>
    <dbReference type="NCBI Taxonomy" id="1234261"/>
    <lineage>
        <taxon>Eukaryota</taxon>
        <taxon>Metazoa</taxon>
        <taxon>Spiralia</taxon>
        <taxon>Gnathifera</taxon>
        <taxon>Rotifera</taxon>
        <taxon>Eurotatoria</taxon>
        <taxon>Bdelloidea</taxon>
        <taxon>Philodinida</taxon>
        <taxon>Philodinidae</taxon>
        <taxon>Didymodactylos</taxon>
    </lineage>
</organism>
<dbReference type="AlphaFoldDB" id="A0A8S2WTL5"/>
<evidence type="ECO:0000256" key="1">
    <source>
        <dbReference type="SAM" id="MobiDB-lite"/>
    </source>
</evidence>
<proteinExistence type="predicted"/>
<evidence type="ECO:0000313" key="3">
    <source>
        <dbReference type="Proteomes" id="UP000681722"/>
    </source>
</evidence>
<dbReference type="EMBL" id="CAJOBC010099314">
    <property type="protein sequence ID" value="CAF4459948.1"/>
    <property type="molecule type" value="Genomic_DNA"/>
</dbReference>
<reference evidence="2" key="1">
    <citation type="submission" date="2021-02" db="EMBL/GenBank/DDBJ databases">
        <authorList>
            <person name="Nowell W R."/>
        </authorList>
    </citation>
    <scope>NUCLEOTIDE SEQUENCE</scope>
</reference>
<comment type="caution">
    <text evidence="2">The sequence shown here is derived from an EMBL/GenBank/DDBJ whole genome shotgun (WGS) entry which is preliminary data.</text>
</comment>
<protein>
    <submittedName>
        <fullName evidence="2">Uncharacterized protein</fullName>
    </submittedName>
</protein>
<feature type="region of interest" description="Disordered" evidence="1">
    <location>
        <begin position="371"/>
        <end position="462"/>
    </location>
</feature>
<feature type="region of interest" description="Disordered" evidence="1">
    <location>
        <begin position="231"/>
        <end position="276"/>
    </location>
</feature>
<feature type="non-terminal residue" evidence="2">
    <location>
        <position position="594"/>
    </location>
</feature>
<accession>A0A8S2WTL5</accession>